<protein>
    <submittedName>
        <fullName evidence="1">Uncharacterized protein</fullName>
    </submittedName>
</protein>
<reference evidence="2" key="1">
    <citation type="journal article" date="2015" name="Nat. Genet.">
        <title>The genome and transcriptome of the zoonotic hookworm Ancylostoma ceylanicum identify infection-specific gene families.</title>
        <authorList>
            <person name="Schwarz E.M."/>
            <person name="Hu Y."/>
            <person name="Antoshechkin I."/>
            <person name="Miller M.M."/>
            <person name="Sternberg P.W."/>
            <person name="Aroian R.V."/>
        </authorList>
    </citation>
    <scope>NUCLEOTIDE SEQUENCE</scope>
    <source>
        <strain evidence="2">HY135</strain>
    </source>
</reference>
<sequence length="132" mass="14465">MRIFDGSPQIARSAVSIPTVSSLWEISPHIVQKRASCSFYCVITDLKSHRTLRNIAHPLGVDGGGLSAASRSMRRARTARATLLSEKNNGMCIIVRERKRSQATLIGAFGPPATPTCSTRTALSTDRPWLWD</sequence>
<accession>A0A016UPH2</accession>
<comment type="caution">
    <text evidence="1">The sequence shown here is derived from an EMBL/GenBank/DDBJ whole genome shotgun (WGS) entry which is preliminary data.</text>
</comment>
<evidence type="ECO:0000313" key="1">
    <source>
        <dbReference type="EMBL" id="EYC16777.1"/>
    </source>
</evidence>
<name>A0A016UPH2_9BILA</name>
<evidence type="ECO:0000313" key="2">
    <source>
        <dbReference type="Proteomes" id="UP000024635"/>
    </source>
</evidence>
<organism evidence="1 2">
    <name type="scientific">Ancylostoma ceylanicum</name>
    <dbReference type="NCBI Taxonomy" id="53326"/>
    <lineage>
        <taxon>Eukaryota</taxon>
        <taxon>Metazoa</taxon>
        <taxon>Ecdysozoa</taxon>
        <taxon>Nematoda</taxon>
        <taxon>Chromadorea</taxon>
        <taxon>Rhabditida</taxon>
        <taxon>Rhabditina</taxon>
        <taxon>Rhabditomorpha</taxon>
        <taxon>Strongyloidea</taxon>
        <taxon>Ancylostomatidae</taxon>
        <taxon>Ancylostomatinae</taxon>
        <taxon>Ancylostoma</taxon>
    </lineage>
</organism>
<dbReference type="AlphaFoldDB" id="A0A016UPH2"/>
<keyword evidence="2" id="KW-1185">Reference proteome</keyword>
<dbReference type="EMBL" id="JARK01001368">
    <property type="protein sequence ID" value="EYC16777.1"/>
    <property type="molecule type" value="Genomic_DNA"/>
</dbReference>
<gene>
    <name evidence="1" type="primary">Acey_s0032.g2488</name>
    <name evidence="1" type="ORF">Y032_0032g2488</name>
</gene>
<proteinExistence type="predicted"/>
<dbReference type="Proteomes" id="UP000024635">
    <property type="component" value="Unassembled WGS sequence"/>
</dbReference>